<accession>C7J717</accession>
<dbReference type="PANTHER" id="PTHR22952">
    <property type="entry name" value="CAMP-RESPONSE ELEMENT BINDING PROTEIN-RELATED"/>
    <property type="match status" value="1"/>
</dbReference>
<evidence type="ECO:0000256" key="8">
    <source>
        <dbReference type="SAM" id="MobiDB-lite"/>
    </source>
</evidence>
<dbReference type="GO" id="GO:0009738">
    <property type="term" value="P:abscisic acid-activated signaling pathway"/>
    <property type="evidence" value="ECO:0007669"/>
    <property type="project" value="UniProtKB-KW"/>
</dbReference>
<dbReference type="CDD" id="cd14707">
    <property type="entry name" value="bZIP_plant_BZIP46"/>
    <property type="match status" value="1"/>
</dbReference>
<evidence type="ECO:0000256" key="3">
    <source>
        <dbReference type="ARBA" id="ARBA00023015"/>
    </source>
</evidence>
<dbReference type="PANTHER" id="PTHR22952:SF355">
    <property type="entry name" value="OS09G0540800 PROTEIN"/>
    <property type="match status" value="1"/>
</dbReference>
<feature type="coiled-coil region" evidence="7">
    <location>
        <begin position="133"/>
        <end position="167"/>
    </location>
</feature>
<gene>
    <name evidence="10" type="ordered locus">Os09g0540800</name>
</gene>
<keyword evidence="6" id="KW-0539">Nucleus</keyword>
<evidence type="ECO:0000256" key="6">
    <source>
        <dbReference type="ARBA" id="ARBA00023242"/>
    </source>
</evidence>
<organism evidence="10 11">
    <name type="scientific">Oryza sativa subsp. japonica</name>
    <name type="common">Rice</name>
    <dbReference type="NCBI Taxonomy" id="39947"/>
    <lineage>
        <taxon>Eukaryota</taxon>
        <taxon>Viridiplantae</taxon>
        <taxon>Streptophyta</taxon>
        <taxon>Embryophyta</taxon>
        <taxon>Tracheophyta</taxon>
        <taxon>Spermatophyta</taxon>
        <taxon>Magnoliopsida</taxon>
        <taxon>Liliopsida</taxon>
        <taxon>Poales</taxon>
        <taxon>Poaceae</taxon>
        <taxon>BOP clade</taxon>
        <taxon>Oryzoideae</taxon>
        <taxon>Oryzeae</taxon>
        <taxon>Oryzinae</taxon>
        <taxon>Oryza</taxon>
        <taxon>Oryza sativa</taxon>
    </lineage>
</organism>
<dbReference type="InterPro" id="IPR046347">
    <property type="entry name" value="bZIP_sf"/>
</dbReference>
<evidence type="ECO:0000313" key="10">
    <source>
        <dbReference type="EMBL" id="BAH94692.1"/>
    </source>
</evidence>
<keyword evidence="4" id="KW-0238">DNA-binding</keyword>
<feature type="region of interest" description="Disordered" evidence="8">
    <location>
        <begin position="1"/>
        <end position="22"/>
    </location>
</feature>
<dbReference type="FunFam" id="1.20.5.170:FF:000036">
    <property type="entry name" value="ABSCISIC ACID-INSENSITIVE 5-like protein 2"/>
    <property type="match status" value="1"/>
</dbReference>
<proteinExistence type="predicted"/>
<dbReference type="PlantReactome" id="R-OSA-8934257">
    <property type="pathway name" value="Transition from vegetative to reproductive shoot apical meristem"/>
</dbReference>
<evidence type="ECO:0000256" key="5">
    <source>
        <dbReference type="ARBA" id="ARBA00023163"/>
    </source>
</evidence>
<reference evidence="10 11" key="1">
    <citation type="journal article" date="2005" name="Nature">
        <title>The map-based sequence of the rice genome.</title>
        <authorList>
            <consortium name="International rice genome sequencing project (IRGSP)"/>
            <person name="Matsumoto T."/>
            <person name="Wu J."/>
            <person name="Kanamori H."/>
            <person name="Katayose Y."/>
            <person name="Fujisawa M."/>
            <person name="Namiki N."/>
            <person name="Mizuno H."/>
            <person name="Yamamoto K."/>
            <person name="Antonio B.A."/>
            <person name="Baba T."/>
            <person name="Sakata K."/>
            <person name="Nagamura Y."/>
            <person name="Aoki H."/>
            <person name="Arikawa K."/>
            <person name="Arita K."/>
            <person name="Bito T."/>
            <person name="Chiden Y."/>
            <person name="Fujitsuka N."/>
            <person name="Fukunaka R."/>
            <person name="Hamada M."/>
            <person name="Harada C."/>
            <person name="Hayashi A."/>
            <person name="Hijishita S."/>
            <person name="Honda M."/>
            <person name="Hosokawa S."/>
            <person name="Ichikawa Y."/>
            <person name="Idonuma A."/>
            <person name="Iijima M."/>
            <person name="Ikeda M."/>
            <person name="Ikeno M."/>
            <person name="Ito K."/>
            <person name="Ito S."/>
            <person name="Ito T."/>
            <person name="Ito Y."/>
            <person name="Ito Y."/>
            <person name="Iwabuchi A."/>
            <person name="Kamiya K."/>
            <person name="Karasawa W."/>
            <person name="Kurita K."/>
            <person name="Katagiri S."/>
            <person name="Kikuta A."/>
            <person name="Kobayashi H."/>
            <person name="Kobayashi N."/>
            <person name="Machita K."/>
            <person name="Maehara T."/>
            <person name="Masukawa M."/>
            <person name="Mizubayashi T."/>
            <person name="Mukai Y."/>
            <person name="Nagasaki H."/>
            <person name="Nagata Y."/>
            <person name="Naito S."/>
            <person name="Nakashima M."/>
            <person name="Nakama Y."/>
            <person name="Nakamichi Y."/>
            <person name="Nakamura M."/>
            <person name="Meguro A."/>
            <person name="Negishi M."/>
            <person name="Ohta I."/>
            <person name="Ohta T."/>
            <person name="Okamoto M."/>
            <person name="Ono N."/>
            <person name="Saji S."/>
            <person name="Sakaguchi M."/>
            <person name="Sakai K."/>
            <person name="Shibata M."/>
            <person name="Shimokawa T."/>
            <person name="Song J."/>
            <person name="Takazaki Y."/>
            <person name="Terasawa K."/>
            <person name="Tsugane M."/>
            <person name="Tsuji K."/>
            <person name="Ueda S."/>
            <person name="Waki K."/>
            <person name="Yamagata H."/>
            <person name="Yamamoto M."/>
            <person name="Yamamoto S."/>
            <person name="Yamane H."/>
            <person name="Yoshiki S."/>
            <person name="Yoshihara R."/>
            <person name="Yukawa K."/>
            <person name="Zhong H."/>
            <person name="Yano M."/>
            <person name="Yuan Q."/>
            <person name="Ouyang S."/>
            <person name="Liu J."/>
            <person name="Jones K.M."/>
            <person name="Gansberger K."/>
            <person name="Moffat K."/>
            <person name="Hill J."/>
            <person name="Bera J."/>
            <person name="Fadrosh D."/>
            <person name="Jin S."/>
            <person name="Johri S."/>
            <person name="Kim M."/>
            <person name="Overton L."/>
            <person name="Reardon M."/>
            <person name="Tsitrin T."/>
            <person name="Vuong H."/>
            <person name="Weaver B."/>
            <person name="Ciecko A."/>
            <person name="Tallon L."/>
            <person name="Jackson J."/>
            <person name="Pai G."/>
            <person name="Aken S.V."/>
            <person name="Utterback T."/>
            <person name="Reidmuller S."/>
            <person name="Feldblyum T."/>
            <person name="Hsiao J."/>
            <person name="Zismann V."/>
            <person name="Iobst S."/>
            <person name="de Vazeille A.R."/>
            <person name="Buell C.R."/>
            <person name="Ying K."/>
            <person name="Li Y."/>
            <person name="Lu T."/>
            <person name="Huang Y."/>
            <person name="Zhao Q."/>
            <person name="Feng Q."/>
            <person name="Zhang L."/>
            <person name="Zhu J."/>
            <person name="Weng Q."/>
            <person name="Mu J."/>
            <person name="Lu Y."/>
            <person name="Fan D."/>
            <person name="Liu Y."/>
            <person name="Guan J."/>
            <person name="Zhang Y."/>
            <person name="Yu S."/>
            <person name="Liu X."/>
            <person name="Zhang Y."/>
            <person name="Hong G."/>
            <person name="Han B."/>
            <person name="Choisne N."/>
            <person name="Demange N."/>
            <person name="Orjeda G."/>
            <person name="Samain S."/>
            <person name="Cattolico L."/>
            <person name="Pelletier E."/>
            <person name="Couloux A."/>
            <person name="Segurens B."/>
            <person name="Wincker P."/>
            <person name="D'Hont A."/>
            <person name="Scarpelli C."/>
            <person name="Weissenbach J."/>
            <person name="Salanoubat M."/>
            <person name="Quetier F."/>
            <person name="Yu Y."/>
            <person name="Kim H.R."/>
            <person name="Rambo T."/>
            <person name="Currie J."/>
            <person name="Collura K."/>
            <person name="Luo M."/>
            <person name="Yang T."/>
            <person name="Ammiraju J.S.S."/>
            <person name="Engler F."/>
            <person name="Soderlund C."/>
            <person name="Wing R.A."/>
            <person name="Palmer L.E."/>
            <person name="de la Bastide M."/>
            <person name="Spiegel L."/>
            <person name="Nascimento L."/>
            <person name="Zutavern T."/>
            <person name="O'Shaughnessy A."/>
            <person name="Dike S."/>
            <person name="Dedhia N."/>
            <person name="Preston R."/>
            <person name="Balija V."/>
            <person name="McCombie W.R."/>
            <person name="Chow T."/>
            <person name="Chen H."/>
            <person name="Chung M."/>
            <person name="Chen C."/>
            <person name="Shaw J."/>
            <person name="Wu H."/>
            <person name="Hsiao K."/>
            <person name="Chao Y."/>
            <person name="Chu M."/>
            <person name="Cheng C."/>
            <person name="Hour A."/>
            <person name="Lee P."/>
            <person name="Lin S."/>
            <person name="Lin Y."/>
            <person name="Liou J."/>
            <person name="Liu S."/>
            <person name="Hsing Y."/>
            <person name="Raghuvanshi S."/>
            <person name="Mohanty A."/>
            <person name="Bharti A.K."/>
            <person name="Gaur A."/>
            <person name="Gupta V."/>
            <person name="Kumar D."/>
            <person name="Ravi V."/>
            <person name="Vij S."/>
            <person name="Kapur A."/>
            <person name="Khurana P."/>
            <person name="Khurana P."/>
            <person name="Khurana J.P."/>
            <person name="Tyagi A.K."/>
            <person name="Gaikwad K."/>
            <person name="Singh A."/>
            <person name="Dalal V."/>
            <person name="Srivastava S."/>
            <person name="Dixit A."/>
            <person name="Pal A.K."/>
            <person name="Ghazi I.A."/>
            <person name="Yadav M."/>
            <person name="Pandit A."/>
            <person name="Bhargava A."/>
            <person name="Sureshbabu K."/>
            <person name="Batra K."/>
            <person name="Sharma T.R."/>
            <person name="Mohapatra T."/>
            <person name="Singh N.K."/>
            <person name="Messing J."/>
            <person name="Nelson A.B."/>
            <person name="Fuks G."/>
            <person name="Kavchok S."/>
            <person name="Keizer G."/>
            <person name="Linton E."/>
            <person name="Llaca V."/>
            <person name="Song R."/>
            <person name="Tanyolac B."/>
            <person name="Young S."/>
            <person name="Ho-Il K."/>
            <person name="Hahn J.H."/>
            <person name="Sangsakoo G."/>
            <person name="Vanavichit A."/>
            <person name="de Mattos Luiz.A.T."/>
            <person name="Zimmer P.D."/>
            <person name="Malone G."/>
            <person name="Dellagostin O."/>
            <person name="de Oliveira A.C."/>
            <person name="Bevan M."/>
            <person name="Bancroft I."/>
            <person name="Minx P."/>
            <person name="Cordum H."/>
            <person name="Wilson R."/>
            <person name="Cheng Z."/>
            <person name="Jin W."/>
            <person name="Jiang J."/>
            <person name="Leong S.A."/>
            <person name="Iwama H."/>
            <person name="Gojobori T."/>
            <person name="Itoh T."/>
            <person name="Niimura Y."/>
            <person name="Fujii Y."/>
            <person name="Habara T."/>
            <person name="Sakai H."/>
            <person name="Sato Y."/>
            <person name="Wilson G."/>
            <person name="Kumar K."/>
            <person name="McCouch S."/>
            <person name="Juretic N."/>
            <person name="Hoen D."/>
            <person name="Wright S."/>
            <person name="Bruskiewich R."/>
            <person name="Bureau T."/>
            <person name="Miyao A."/>
            <person name="Hirochika H."/>
            <person name="Nishikawa T."/>
            <person name="Kadowaki K."/>
            <person name="Sugiura M."/>
            <person name="Burr B."/>
            <person name="Sasaki T."/>
        </authorList>
    </citation>
    <scope>NUCLEOTIDE SEQUENCE [LARGE SCALE GENOMIC DNA]</scope>
    <source>
        <strain evidence="11">cv. Nipponbare</strain>
    </source>
</reference>
<keyword evidence="5" id="KW-0804">Transcription</keyword>
<evidence type="ECO:0000256" key="2">
    <source>
        <dbReference type="ARBA" id="ARBA00022682"/>
    </source>
</evidence>
<dbReference type="InterPro" id="IPR043452">
    <property type="entry name" value="BZIP46-like"/>
</dbReference>
<dbReference type="PROSITE" id="PS00036">
    <property type="entry name" value="BZIP_BASIC"/>
    <property type="match status" value="1"/>
</dbReference>
<evidence type="ECO:0000256" key="1">
    <source>
        <dbReference type="ARBA" id="ARBA00004123"/>
    </source>
</evidence>
<keyword evidence="3" id="KW-0805">Transcription regulation</keyword>
<dbReference type="AlphaFoldDB" id="C7J717"/>
<evidence type="ECO:0000313" key="11">
    <source>
        <dbReference type="Proteomes" id="UP000000763"/>
    </source>
</evidence>
<dbReference type="GO" id="GO:0005634">
    <property type="term" value="C:nucleus"/>
    <property type="evidence" value="ECO:0007669"/>
    <property type="project" value="UniProtKB-SubCell"/>
</dbReference>
<dbReference type="InterPro" id="IPR004827">
    <property type="entry name" value="bZIP"/>
</dbReference>
<keyword evidence="7" id="KW-0175">Coiled coil</keyword>
<protein>
    <submittedName>
        <fullName evidence="10">Os09g0540800 protein</fullName>
    </submittedName>
</protein>
<comment type="subcellular location">
    <subcellularLocation>
        <location evidence="1">Nucleus</location>
    </subcellularLocation>
</comment>
<dbReference type="SUPFAM" id="SSF57959">
    <property type="entry name" value="Leucine zipper domain"/>
    <property type="match status" value="1"/>
</dbReference>
<name>C7J717_ORYSJ</name>
<dbReference type="GO" id="GO:0003700">
    <property type="term" value="F:DNA-binding transcription factor activity"/>
    <property type="evidence" value="ECO:0007669"/>
    <property type="project" value="InterPro"/>
</dbReference>
<dbReference type="SMART" id="SM00338">
    <property type="entry name" value="BRLZ"/>
    <property type="match status" value="1"/>
</dbReference>
<dbReference type="KEGG" id="dosa:Os09g0540800"/>
<evidence type="ECO:0000259" key="9">
    <source>
        <dbReference type="PROSITE" id="PS50217"/>
    </source>
</evidence>
<sequence length="272" mass="29818">MEDDEDMWANTSSPSASPPRPRGFISTALSLNSTHLQGLLPSSFVDAAASPCHASGNNNGGGDGRNAAPMSSIFFASASYHQQQHHLPAPAPLDGAILPARRFGLDMCAAAAAAPAGVPAAGDRRKRRMIKNRESAARSRARKQARVNNLETEVEQLKQENKMLRVKYEQVIHPWMQLAKPSSIPIDRSACCCCCCSITDNFASASPPRFDPSRRRRQLRKTVEVPVPVRRTLQRGHSGQWLEKPSLARFSQMSIFVSPRSGYVATLERVLM</sequence>
<dbReference type="Gene3D" id="1.20.5.170">
    <property type="match status" value="1"/>
</dbReference>
<evidence type="ECO:0000256" key="7">
    <source>
        <dbReference type="SAM" id="Coils"/>
    </source>
</evidence>
<dbReference type="Pfam" id="PF00170">
    <property type="entry name" value="bZIP_1"/>
    <property type="match status" value="1"/>
</dbReference>
<feature type="domain" description="BZIP" evidence="9">
    <location>
        <begin position="122"/>
        <end position="171"/>
    </location>
</feature>
<dbReference type="GO" id="GO:0045893">
    <property type="term" value="P:positive regulation of DNA-templated transcription"/>
    <property type="evidence" value="ECO:0007669"/>
    <property type="project" value="InterPro"/>
</dbReference>
<dbReference type="PROSITE" id="PS50217">
    <property type="entry name" value="BZIP"/>
    <property type="match status" value="1"/>
</dbReference>
<keyword evidence="2" id="KW-0938">Abscisic acid signaling pathway</keyword>
<dbReference type="Proteomes" id="UP000000763">
    <property type="component" value="Chromosome 9"/>
</dbReference>
<dbReference type="PlantReactome" id="R-OSA-9928831">
    <property type="pathway name" value="Severe drought"/>
</dbReference>
<reference evidence="11" key="2">
    <citation type="journal article" date="2008" name="Nucleic Acids Res.">
        <title>The rice annotation project database (RAP-DB): 2008 update.</title>
        <authorList>
            <consortium name="The rice annotation project (RAP)"/>
        </authorList>
    </citation>
    <scope>GENOME REANNOTATION</scope>
    <source>
        <strain evidence="11">cv. Nipponbare</strain>
    </source>
</reference>
<evidence type="ECO:0000256" key="4">
    <source>
        <dbReference type="ARBA" id="ARBA00023125"/>
    </source>
</evidence>
<dbReference type="GO" id="GO:0003677">
    <property type="term" value="F:DNA binding"/>
    <property type="evidence" value="ECO:0007669"/>
    <property type="project" value="UniProtKB-KW"/>
</dbReference>
<dbReference type="EMBL" id="AP008215">
    <property type="protein sequence ID" value="BAH94692.1"/>
    <property type="molecule type" value="Genomic_DNA"/>
</dbReference>